<evidence type="ECO:0000256" key="1">
    <source>
        <dbReference type="SAM" id="Phobius"/>
    </source>
</evidence>
<keyword evidence="1" id="KW-0472">Membrane</keyword>
<proteinExistence type="predicted"/>
<evidence type="ECO:0000313" key="3">
    <source>
        <dbReference type="EMBL" id="MFC3230808.1"/>
    </source>
</evidence>
<keyword evidence="4" id="KW-1185">Reference proteome</keyword>
<feature type="transmembrane region" description="Helical" evidence="1">
    <location>
        <begin position="36"/>
        <end position="55"/>
    </location>
</feature>
<name>A0ABV7L811_9PROT</name>
<feature type="domain" description="YjiS-like" evidence="2">
    <location>
        <begin position="51"/>
        <end position="86"/>
    </location>
</feature>
<evidence type="ECO:0000259" key="2">
    <source>
        <dbReference type="Pfam" id="PF06568"/>
    </source>
</evidence>
<dbReference type="EMBL" id="JBHRTR010000049">
    <property type="protein sequence ID" value="MFC3230808.1"/>
    <property type="molecule type" value="Genomic_DNA"/>
</dbReference>
<comment type="caution">
    <text evidence="3">The sequence shown here is derived from an EMBL/GenBank/DDBJ whole genome shotgun (WGS) entry which is preliminary data.</text>
</comment>
<organism evidence="3 4">
    <name type="scientific">Marinibaculum pumilum</name>
    <dbReference type="NCBI Taxonomy" id="1766165"/>
    <lineage>
        <taxon>Bacteria</taxon>
        <taxon>Pseudomonadati</taxon>
        <taxon>Pseudomonadota</taxon>
        <taxon>Alphaproteobacteria</taxon>
        <taxon>Rhodospirillales</taxon>
        <taxon>Rhodospirillaceae</taxon>
        <taxon>Marinibaculum</taxon>
    </lineage>
</organism>
<dbReference type="Pfam" id="PF06568">
    <property type="entry name" value="YjiS-like"/>
    <property type="match status" value="1"/>
</dbReference>
<protein>
    <submittedName>
        <fullName evidence="3">DUF1127 domain-containing protein</fullName>
    </submittedName>
</protein>
<reference evidence="4" key="1">
    <citation type="journal article" date="2019" name="Int. J. Syst. Evol. Microbiol.">
        <title>The Global Catalogue of Microorganisms (GCM) 10K type strain sequencing project: providing services to taxonomists for standard genome sequencing and annotation.</title>
        <authorList>
            <consortium name="The Broad Institute Genomics Platform"/>
            <consortium name="The Broad Institute Genome Sequencing Center for Infectious Disease"/>
            <person name="Wu L."/>
            <person name="Ma J."/>
        </authorList>
    </citation>
    <scope>NUCLEOTIDE SEQUENCE [LARGE SCALE GENOMIC DNA]</scope>
    <source>
        <strain evidence="4">KCTC 42964</strain>
    </source>
</reference>
<keyword evidence="1" id="KW-1133">Transmembrane helix</keyword>
<dbReference type="RefSeq" id="WP_379906265.1">
    <property type="nucleotide sequence ID" value="NZ_JBHRTR010000049.1"/>
</dbReference>
<dbReference type="InterPro" id="IPR009506">
    <property type="entry name" value="YjiS-like"/>
</dbReference>
<accession>A0ABV7L811</accession>
<evidence type="ECO:0000313" key="4">
    <source>
        <dbReference type="Proteomes" id="UP001595528"/>
    </source>
</evidence>
<dbReference type="Proteomes" id="UP001595528">
    <property type="component" value="Unassembled WGS sequence"/>
</dbReference>
<sequence length="137" mass="14998">MGPYYYWLSSDARFQEIQRGHNEARVAAMAETMDRIAAAAGTVLAAAAVPARALHRLYRRAATVRQLNALDDRLLHDIGLSRAAIREAARQPEQFRPRLDVGPAAADIHVLVPRPDPRLPDAVARIPDRTTGGRSAA</sequence>
<gene>
    <name evidence="3" type="ORF">ACFOGJ_26425</name>
</gene>
<keyword evidence="1" id="KW-0812">Transmembrane</keyword>